<feature type="transmembrane region" description="Helical" evidence="1">
    <location>
        <begin position="34"/>
        <end position="52"/>
    </location>
</feature>
<feature type="transmembrane region" description="Helical" evidence="1">
    <location>
        <begin position="146"/>
        <end position="165"/>
    </location>
</feature>
<dbReference type="EMBL" id="MUYF01000003">
    <property type="protein sequence ID" value="OOL80573.1"/>
    <property type="molecule type" value="Genomic_DNA"/>
</dbReference>
<accession>A0A1S8KLR8</accession>
<proteinExistence type="predicted"/>
<protein>
    <recommendedName>
        <fullName evidence="4">M50 family metallopeptidase</fullName>
    </recommendedName>
</protein>
<gene>
    <name evidence="2" type="ORF">BWX42_01130</name>
</gene>
<dbReference type="OrthoDB" id="1069985at2"/>
<name>A0A1S8KLR8_9LACT</name>
<dbReference type="CDD" id="cd05709">
    <property type="entry name" value="S2P-M50"/>
    <property type="match status" value="1"/>
</dbReference>
<reference evidence="2 3" key="1">
    <citation type="submission" date="2017-01" db="EMBL/GenBank/DDBJ databases">
        <title>Complete Genome Sequence of Dolosigranulum pigrum isolated from a Patient with interstitial lung disease.</title>
        <authorList>
            <person name="Mukhopadhyay R."/>
            <person name="Joaquin J."/>
            <person name="Hogue R."/>
            <person name="Fitzgerald S."/>
            <person name="Jospin G."/>
            <person name="Eisen J.A."/>
            <person name="Chaturvedi V."/>
        </authorList>
    </citation>
    <scope>NUCLEOTIDE SEQUENCE [LARGE SCALE GENOMIC DNA]</scope>
    <source>
        <strain evidence="2 3">15S00348</strain>
    </source>
</reference>
<feature type="transmembrane region" description="Helical" evidence="1">
    <location>
        <begin position="113"/>
        <end position="134"/>
    </location>
</feature>
<sequence>MKKILPFVFGGVMGFIISLYFSVYFIYSGRLFETILVVIITLIVSGFLHILLHELGHVLGGWLTGYQLSVFRMLYLTLYRGKSGWQTKVDKQSITRGILGQALMVPTKKNVPVIPYFLGGITVNILLGITLLAVARTLYQPLWNNILIVAGYVGIFFGGMNLMPIDPTDGYHLKEILRTPSYKEQLRQVLITYKQLMQGVPMHEIVTHIDLNDKIALSQSNQTSLMILKILNAIDQHEFNQAYALSQQLWSVFDQLFNGYKEEVYALHLLAFLLADNDSFEMIQNFKQHPYFEKVITSDKPEHATVQSLYAAEVDGNYSRAMTRLSIARERLDLIETKIEQAVEERLLVYLEYVYRR</sequence>
<keyword evidence="1" id="KW-0472">Membrane</keyword>
<evidence type="ECO:0000313" key="2">
    <source>
        <dbReference type="EMBL" id="OOL80573.1"/>
    </source>
</evidence>
<feature type="transmembrane region" description="Helical" evidence="1">
    <location>
        <begin position="6"/>
        <end position="27"/>
    </location>
</feature>
<evidence type="ECO:0000313" key="3">
    <source>
        <dbReference type="Proteomes" id="UP000190409"/>
    </source>
</evidence>
<dbReference type="RefSeq" id="WP_077862140.1">
    <property type="nucleotide sequence ID" value="NZ_CP040413.1"/>
</dbReference>
<keyword evidence="1" id="KW-0812">Transmembrane</keyword>
<dbReference type="AlphaFoldDB" id="A0A1S8KLR8"/>
<dbReference type="Proteomes" id="UP000190409">
    <property type="component" value="Unassembled WGS sequence"/>
</dbReference>
<evidence type="ECO:0000256" key="1">
    <source>
        <dbReference type="SAM" id="Phobius"/>
    </source>
</evidence>
<organism evidence="2 3">
    <name type="scientific">Dolosigranulum pigrum</name>
    <dbReference type="NCBI Taxonomy" id="29394"/>
    <lineage>
        <taxon>Bacteria</taxon>
        <taxon>Bacillati</taxon>
        <taxon>Bacillota</taxon>
        <taxon>Bacilli</taxon>
        <taxon>Lactobacillales</taxon>
        <taxon>Carnobacteriaceae</taxon>
        <taxon>Dolosigranulum</taxon>
    </lineage>
</organism>
<evidence type="ECO:0008006" key="4">
    <source>
        <dbReference type="Google" id="ProtNLM"/>
    </source>
</evidence>
<keyword evidence="1" id="KW-1133">Transmembrane helix</keyword>
<comment type="caution">
    <text evidence="2">The sequence shown here is derived from an EMBL/GenBank/DDBJ whole genome shotgun (WGS) entry which is preliminary data.</text>
</comment>